<evidence type="ECO:0000313" key="2">
    <source>
        <dbReference type="EMBL" id="MBC9226552.1"/>
    </source>
</evidence>
<protein>
    <submittedName>
        <fullName evidence="2">Carboxymuconolactone decarboxylase family protein</fullName>
    </submittedName>
</protein>
<dbReference type="Proteomes" id="UP000620591">
    <property type="component" value="Unassembled WGS sequence"/>
</dbReference>
<dbReference type="GO" id="GO:0051920">
    <property type="term" value="F:peroxiredoxin activity"/>
    <property type="evidence" value="ECO:0007669"/>
    <property type="project" value="InterPro"/>
</dbReference>
<proteinExistence type="predicted"/>
<gene>
    <name evidence="3" type="ORF">H9L21_11065</name>
    <name evidence="2" type="ORF">IBG24_09520</name>
</gene>
<dbReference type="RefSeq" id="WP_154596845.1">
    <property type="nucleotide sequence ID" value="NZ_CP060587.1"/>
</dbReference>
<evidence type="ECO:0000313" key="4">
    <source>
        <dbReference type="Proteomes" id="UP000515871"/>
    </source>
</evidence>
<organism evidence="2 5">
    <name type="scientific">Aeromicrobium senzhongii</name>
    <dbReference type="NCBI Taxonomy" id="2663859"/>
    <lineage>
        <taxon>Bacteria</taxon>
        <taxon>Bacillati</taxon>
        <taxon>Actinomycetota</taxon>
        <taxon>Actinomycetes</taxon>
        <taxon>Propionibacteriales</taxon>
        <taxon>Nocardioidaceae</taxon>
        <taxon>Aeromicrobium</taxon>
    </lineage>
</organism>
<keyword evidence="4" id="KW-1185">Reference proteome</keyword>
<dbReference type="Pfam" id="PF02627">
    <property type="entry name" value="CMD"/>
    <property type="match status" value="1"/>
</dbReference>
<name>A0A8I0K010_9ACTN</name>
<dbReference type="InterPro" id="IPR004675">
    <property type="entry name" value="AhpD_core"/>
</dbReference>
<dbReference type="Proteomes" id="UP000515871">
    <property type="component" value="Chromosome"/>
</dbReference>
<dbReference type="Gene3D" id="1.20.1290.10">
    <property type="entry name" value="AhpD-like"/>
    <property type="match status" value="1"/>
</dbReference>
<dbReference type="PANTHER" id="PTHR33930">
    <property type="entry name" value="ALKYL HYDROPEROXIDE REDUCTASE AHPD"/>
    <property type="match status" value="1"/>
</dbReference>
<feature type="domain" description="Carboxymuconolactone decarboxylase-like" evidence="1">
    <location>
        <begin position="31"/>
        <end position="113"/>
    </location>
</feature>
<dbReference type="EMBL" id="JACTVM010000002">
    <property type="protein sequence ID" value="MBC9226552.1"/>
    <property type="molecule type" value="Genomic_DNA"/>
</dbReference>
<dbReference type="InterPro" id="IPR003779">
    <property type="entry name" value="CMD-like"/>
</dbReference>
<reference evidence="2" key="1">
    <citation type="submission" date="2020-09" db="EMBL/GenBank/DDBJ databases">
        <title>Novel species in genus Aeromicrobium.</title>
        <authorList>
            <person name="Zhang G."/>
        </authorList>
    </citation>
    <scope>NUCLEOTIDE SEQUENCE</scope>
    <source>
        <strain evidence="4">zg-629</strain>
        <strain evidence="3">Zg-629</strain>
        <strain evidence="2">Zg-636</strain>
    </source>
</reference>
<dbReference type="EMBL" id="CP060587">
    <property type="protein sequence ID" value="QNL93647.1"/>
    <property type="molecule type" value="Genomic_DNA"/>
</dbReference>
<evidence type="ECO:0000313" key="3">
    <source>
        <dbReference type="EMBL" id="QNL93647.1"/>
    </source>
</evidence>
<dbReference type="SUPFAM" id="SSF69118">
    <property type="entry name" value="AhpD-like"/>
    <property type="match status" value="1"/>
</dbReference>
<evidence type="ECO:0000259" key="1">
    <source>
        <dbReference type="Pfam" id="PF02627"/>
    </source>
</evidence>
<dbReference type="InterPro" id="IPR029032">
    <property type="entry name" value="AhpD-like"/>
</dbReference>
<evidence type="ECO:0000313" key="5">
    <source>
        <dbReference type="Proteomes" id="UP000620591"/>
    </source>
</evidence>
<dbReference type="AlphaFoldDB" id="A0A8I0K010"/>
<dbReference type="PANTHER" id="PTHR33930:SF2">
    <property type="entry name" value="BLR3452 PROTEIN"/>
    <property type="match status" value="1"/>
</dbReference>
<sequence>MTDSPTTGSSHGKAVLRELSPQHRALRKAIPDVYKGFAELSGAAFADGELDRKTKELIALAIGVVEGCDGCIASHGQSAARAGATRQEAAEAIGVTFLMHGGPATVHGARAYEAFCEFADAIDANEATV</sequence>
<accession>A0A8I0K010</accession>
<dbReference type="NCBIfam" id="TIGR00778">
    <property type="entry name" value="ahpD_dom"/>
    <property type="match status" value="1"/>
</dbReference>